<reference evidence="1" key="2">
    <citation type="journal article" date="2015" name="Data Brief">
        <title>Shoot transcriptome of the giant reed, Arundo donax.</title>
        <authorList>
            <person name="Barrero R.A."/>
            <person name="Guerrero F.D."/>
            <person name="Moolhuijzen P."/>
            <person name="Goolsby J.A."/>
            <person name="Tidwell J."/>
            <person name="Bellgard S.E."/>
            <person name="Bellgard M.I."/>
        </authorList>
    </citation>
    <scope>NUCLEOTIDE SEQUENCE</scope>
    <source>
        <tissue evidence="1">Shoot tissue taken approximately 20 cm above the soil surface</tissue>
    </source>
</reference>
<organism evidence="1">
    <name type="scientific">Arundo donax</name>
    <name type="common">Giant reed</name>
    <name type="synonym">Donax arundinaceus</name>
    <dbReference type="NCBI Taxonomy" id="35708"/>
    <lineage>
        <taxon>Eukaryota</taxon>
        <taxon>Viridiplantae</taxon>
        <taxon>Streptophyta</taxon>
        <taxon>Embryophyta</taxon>
        <taxon>Tracheophyta</taxon>
        <taxon>Spermatophyta</taxon>
        <taxon>Magnoliopsida</taxon>
        <taxon>Liliopsida</taxon>
        <taxon>Poales</taxon>
        <taxon>Poaceae</taxon>
        <taxon>PACMAD clade</taxon>
        <taxon>Arundinoideae</taxon>
        <taxon>Arundineae</taxon>
        <taxon>Arundo</taxon>
    </lineage>
</organism>
<reference evidence="1" key="1">
    <citation type="submission" date="2014-09" db="EMBL/GenBank/DDBJ databases">
        <authorList>
            <person name="Magalhaes I.L.F."/>
            <person name="Oliveira U."/>
            <person name="Santos F.R."/>
            <person name="Vidigal T.H.D.A."/>
            <person name="Brescovit A.D."/>
            <person name="Santos A.J."/>
        </authorList>
    </citation>
    <scope>NUCLEOTIDE SEQUENCE</scope>
    <source>
        <tissue evidence="1">Shoot tissue taken approximately 20 cm above the soil surface</tissue>
    </source>
</reference>
<sequence length="40" mass="4713">MIDRCNVTTRSVRTSCFFFLSPLSFFLSQPTFKVWSLHLV</sequence>
<dbReference type="EMBL" id="GBRH01279740">
    <property type="protein sequence ID" value="JAD18155.1"/>
    <property type="molecule type" value="Transcribed_RNA"/>
</dbReference>
<proteinExistence type="predicted"/>
<accession>A0A0A8XZW3</accession>
<evidence type="ECO:0000313" key="1">
    <source>
        <dbReference type="EMBL" id="JAD18155.1"/>
    </source>
</evidence>
<dbReference type="AlphaFoldDB" id="A0A0A8XZW3"/>
<protein>
    <submittedName>
        <fullName evidence="1">Uncharacterized protein</fullName>
    </submittedName>
</protein>
<name>A0A0A8XZW3_ARUDO</name>